<name>R4WQK8_9BURK</name>
<dbReference type="PATRIC" id="fig|758793.3.peg.5084"/>
<organism evidence="1 2">
    <name type="scientific">Caballeronia insecticola</name>
    <dbReference type="NCBI Taxonomy" id="758793"/>
    <lineage>
        <taxon>Bacteria</taxon>
        <taxon>Pseudomonadati</taxon>
        <taxon>Pseudomonadota</taxon>
        <taxon>Betaproteobacteria</taxon>
        <taxon>Burkholderiales</taxon>
        <taxon>Burkholderiaceae</taxon>
        <taxon>Caballeronia</taxon>
    </lineage>
</organism>
<evidence type="ECO:0000313" key="1">
    <source>
        <dbReference type="EMBL" id="BAN26859.1"/>
    </source>
</evidence>
<reference evidence="1 2" key="2">
    <citation type="journal article" date="2018" name="Int. J. Syst. Evol. Microbiol.">
        <title>Burkholderia insecticola sp. nov., a gut symbiotic bacterium of the bean bug Riptortus pedestris.</title>
        <authorList>
            <person name="Takeshita K."/>
            <person name="Tamaki H."/>
            <person name="Ohbayashi T."/>
            <person name="Meng X.-Y."/>
            <person name="Sone T."/>
            <person name="Mitani Y."/>
            <person name="Peeters C."/>
            <person name="Kikuchi Y."/>
            <person name="Vandamme P."/>
        </authorList>
    </citation>
    <scope>NUCLEOTIDE SEQUENCE [LARGE SCALE GENOMIC DNA]</scope>
    <source>
        <strain evidence="1">RPE64</strain>
    </source>
</reference>
<dbReference type="HOGENOM" id="CLU_504967_0_0_4"/>
<proteinExistence type="predicted"/>
<dbReference type="KEGG" id="buo:BRPE64_CCDS07760"/>
<dbReference type="AlphaFoldDB" id="R4WQK8"/>
<dbReference type="Proteomes" id="UP000013966">
    <property type="component" value="Chromosome 3"/>
</dbReference>
<dbReference type="STRING" id="758793.BRPE64_CCDS07760"/>
<gene>
    <name evidence="1" type="ORF">BRPE64_CCDS07760</name>
</gene>
<protein>
    <submittedName>
        <fullName evidence="1">Type VI secretion system Vgr family protein</fullName>
    </submittedName>
</protein>
<sequence length="539" mass="59375">MLGFTNGDFLIHAASHATDAPQEKPVKLPMTDIKEAKIAESFVLVDNRSGWLIASQPYRITLEDGQVIKGRTNDAGEMALVLAESVQAATVEILHDDGTENPVAILPAMLTRSADQQAQAPSIVSQKKSASTIIGRDLQRNEVTQPELDKHVALCQPYNWGMRYSTKDKKNPKRLDFPVMRQYALDIGEVLIEQIQWGDNYFGKGTPTLTITPVWSNETLTMPNGGKTVARRLSLSNGAIGELSNRIQNVVSKALTSTDSGPFALPSEAMPVVIVTNDKLTGDAQGVFDNSIWALSINTATFKPLFQDFEKEEASQRQRNARNELKDFVDTIYHETRHCQQYFWIYAMVQQQKGNFPKTPKIDLWPGIVSTAGKASGVVTLNKQQVIPDDMLALAGIKQMAVAMYVWNLGIWKQLNTSKTPKWYPVPIATTDTEFSQEYQAALEQATEVLSNVGAGGTQIDVESMVYGTKNDGYTARPWENDAFYCGENAGEYWESGEAPADMSDNRCSRNYAFAYNSRASIAGTSTGNTGSGAVRRGE</sequence>
<accession>R4WQK8</accession>
<keyword evidence="2" id="KW-1185">Reference proteome</keyword>
<dbReference type="EMBL" id="AP013060">
    <property type="protein sequence ID" value="BAN26859.1"/>
    <property type="molecule type" value="Genomic_DNA"/>
</dbReference>
<reference evidence="1 2" key="1">
    <citation type="journal article" date="2013" name="Genome Announc.">
        <title>Complete Genome Sequence of Burkholderia sp. Strain RPE64, Bacterial Symbiont of the Bean Bug Riptortus pedestris.</title>
        <authorList>
            <person name="Shibata T.F."/>
            <person name="Maeda T."/>
            <person name="Nikoh N."/>
            <person name="Yamaguchi K."/>
            <person name="Oshima K."/>
            <person name="Hattori M."/>
            <person name="Nishiyama T."/>
            <person name="Hasebe M."/>
            <person name="Fukatsu T."/>
            <person name="Kikuchi Y."/>
            <person name="Shigenobu S."/>
        </authorList>
    </citation>
    <scope>NUCLEOTIDE SEQUENCE [LARGE SCALE GENOMIC DNA]</scope>
</reference>
<evidence type="ECO:0000313" key="2">
    <source>
        <dbReference type="Proteomes" id="UP000013966"/>
    </source>
</evidence>